<protein>
    <submittedName>
        <fullName evidence="3">Uncharacterized protein</fullName>
    </submittedName>
</protein>
<dbReference type="Proteomes" id="UP000092460">
    <property type="component" value="Unassembled WGS sequence"/>
</dbReference>
<feature type="transmembrane region" description="Helical" evidence="2">
    <location>
        <begin position="95"/>
        <end position="118"/>
    </location>
</feature>
<proteinExistence type="predicted"/>
<evidence type="ECO:0000256" key="1">
    <source>
        <dbReference type="SAM" id="MobiDB-lite"/>
    </source>
</evidence>
<dbReference type="AlphaFoldDB" id="A0A1B0BP40"/>
<keyword evidence="2" id="KW-0472">Membrane</keyword>
<keyword evidence="2" id="KW-1133">Transmembrane helix</keyword>
<sequence length="235" mass="27076">MKWRGIRTHCKNPHNSNENSFDDHDWIPDSGACLHMFYDICLTMLELASDDADETPKVINELHEEEETPKTKTYKKSKNQKLWLRKGSKVIDHKASGGFILTQVASYLNIVPLMLLIFRCQPLSMKNGKPSLVHLNTSDNGFEKGKRSSSLPILIIYNMRTRFVTGFVWKCPSDRRVTAVSCSRAYDYENQSRKLTSNIYDLNSTADEQFGNESDRPLHKVYLLHKSKKLLISVY</sequence>
<evidence type="ECO:0000256" key="2">
    <source>
        <dbReference type="SAM" id="Phobius"/>
    </source>
</evidence>
<evidence type="ECO:0000313" key="4">
    <source>
        <dbReference type="Proteomes" id="UP000092460"/>
    </source>
</evidence>
<reference evidence="3" key="2">
    <citation type="submission" date="2020-05" db="UniProtKB">
        <authorList>
            <consortium name="EnsemblMetazoa"/>
        </authorList>
    </citation>
    <scope>IDENTIFICATION</scope>
    <source>
        <strain evidence="3">IAEA</strain>
    </source>
</reference>
<keyword evidence="2" id="KW-0812">Transmembrane</keyword>
<name>A0A1B0BP40_9MUSC</name>
<reference evidence="4" key="1">
    <citation type="submission" date="2015-01" db="EMBL/GenBank/DDBJ databases">
        <authorList>
            <person name="Aksoy S."/>
            <person name="Warren W."/>
            <person name="Wilson R.K."/>
        </authorList>
    </citation>
    <scope>NUCLEOTIDE SEQUENCE [LARGE SCALE GENOMIC DNA]</scope>
    <source>
        <strain evidence="4">IAEA</strain>
    </source>
</reference>
<dbReference type="EMBL" id="JXJN01017803">
    <property type="status" value="NOT_ANNOTATED_CDS"/>
    <property type="molecule type" value="Genomic_DNA"/>
</dbReference>
<dbReference type="VEuPathDB" id="VectorBase:GPPI036105"/>
<feature type="compositionally biased region" description="Basic residues" evidence="1">
    <location>
        <begin position="1"/>
        <end position="12"/>
    </location>
</feature>
<keyword evidence="4" id="KW-1185">Reference proteome</keyword>
<feature type="region of interest" description="Disordered" evidence="1">
    <location>
        <begin position="1"/>
        <end position="21"/>
    </location>
</feature>
<dbReference type="EnsemblMetazoa" id="GPPI036105-RA">
    <property type="protein sequence ID" value="GPPI036105-PA"/>
    <property type="gene ID" value="GPPI036105"/>
</dbReference>
<organism evidence="3 4">
    <name type="scientific">Glossina palpalis gambiensis</name>
    <dbReference type="NCBI Taxonomy" id="67801"/>
    <lineage>
        <taxon>Eukaryota</taxon>
        <taxon>Metazoa</taxon>
        <taxon>Ecdysozoa</taxon>
        <taxon>Arthropoda</taxon>
        <taxon>Hexapoda</taxon>
        <taxon>Insecta</taxon>
        <taxon>Pterygota</taxon>
        <taxon>Neoptera</taxon>
        <taxon>Endopterygota</taxon>
        <taxon>Diptera</taxon>
        <taxon>Brachycera</taxon>
        <taxon>Muscomorpha</taxon>
        <taxon>Hippoboscoidea</taxon>
        <taxon>Glossinidae</taxon>
        <taxon>Glossina</taxon>
    </lineage>
</organism>
<accession>A0A1B0BP40</accession>
<evidence type="ECO:0000313" key="3">
    <source>
        <dbReference type="EnsemblMetazoa" id="GPPI036105-PA"/>
    </source>
</evidence>